<name>A0A382AKG1_9ZZZZ</name>
<dbReference type="EMBL" id="UINC01025690">
    <property type="protein sequence ID" value="SVB01741.1"/>
    <property type="molecule type" value="Genomic_DNA"/>
</dbReference>
<protein>
    <submittedName>
        <fullName evidence="1">Uncharacterized protein</fullName>
    </submittedName>
</protein>
<proteinExistence type="predicted"/>
<dbReference type="AlphaFoldDB" id="A0A382AKG1"/>
<sequence length="108" mass="12869">MSCQSHYSTYGVDKISKRTSDFDLCFPVNYQRLFNAPKIVRFNYVKEIKEEIIKRELDCNSRFEADKITHAEGDQHRHIEEMDLERLNKEVIENKNICRNEPILTNCN</sequence>
<evidence type="ECO:0000313" key="1">
    <source>
        <dbReference type="EMBL" id="SVB01741.1"/>
    </source>
</evidence>
<reference evidence="1" key="1">
    <citation type="submission" date="2018-05" db="EMBL/GenBank/DDBJ databases">
        <authorList>
            <person name="Lanie J.A."/>
            <person name="Ng W.-L."/>
            <person name="Kazmierczak K.M."/>
            <person name="Andrzejewski T.M."/>
            <person name="Davidsen T.M."/>
            <person name="Wayne K.J."/>
            <person name="Tettelin H."/>
            <person name="Glass J.I."/>
            <person name="Rusch D."/>
            <person name="Podicherti R."/>
            <person name="Tsui H.-C.T."/>
            <person name="Winkler M.E."/>
        </authorList>
    </citation>
    <scope>NUCLEOTIDE SEQUENCE</scope>
</reference>
<accession>A0A382AKG1</accession>
<gene>
    <name evidence="1" type="ORF">METZ01_LOCUS154595</name>
</gene>
<organism evidence="1">
    <name type="scientific">marine metagenome</name>
    <dbReference type="NCBI Taxonomy" id="408172"/>
    <lineage>
        <taxon>unclassified sequences</taxon>
        <taxon>metagenomes</taxon>
        <taxon>ecological metagenomes</taxon>
    </lineage>
</organism>